<reference evidence="1" key="2">
    <citation type="submission" date="2023-06" db="EMBL/GenBank/DDBJ databases">
        <authorList>
            <consortium name="Lawrence Berkeley National Laboratory"/>
            <person name="Haridas S."/>
            <person name="Hensen N."/>
            <person name="Bonometti L."/>
            <person name="Westerberg I."/>
            <person name="Brannstrom I.O."/>
            <person name="Guillou S."/>
            <person name="Cros-Aarteil S."/>
            <person name="Calhoun S."/>
            <person name="Kuo A."/>
            <person name="Mondo S."/>
            <person name="Pangilinan J."/>
            <person name="Riley R."/>
            <person name="LaButti K."/>
            <person name="Andreopoulos B."/>
            <person name="Lipzen A."/>
            <person name="Chen C."/>
            <person name="Yanf M."/>
            <person name="Daum C."/>
            <person name="Ng V."/>
            <person name="Clum A."/>
            <person name="Steindorff A."/>
            <person name="Ohm R."/>
            <person name="Martin F."/>
            <person name="Silar P."/>
            <person name="Natvig D."/>
            <person name="Lalanne C."/>
            <person name="Gautier V."/>
            <person name="Ament-velasquez S.L."/>
            <person name="Kruys A."/>
            <person name="Hutchinson M.I."/>
            <person name="Powell A.J."/>
            <person name="Barry K."/>
            <person name="Miller A.N."/>
            <person name="Grigoriev I.V."/>
            <person name="Debuchy R."/>
            <person name="Gladieux P."/>
            <person name="Thoren M.H."/>
            <person name="Johannesson H."/>
        </authorList>
    </citation>
    <scope>NUCLEOTIDE SEQUENCE</scope>
    <source>
        <strain evidence="1">CBS 232.78</strain>
    </source>
</reference>
<evidence type="ECO:0000313" key="2">
    <source>
        <dbReference type="Proteomes" id="UP001285441"/>
    </source>
</evidence>
<sequence>MGVTLTFPWGEKQADNEESGLGVHYPFHPEPQTAEKLDEIRIHLRFLAGLAPTSWPCFGNAKGTDERWTSVRVSPQPDTNVEVIGFGTPFETQDNELDRWVDDCEPIVSGFSLLDLFRSTKDSTLSRATNMHRPDMYGVWGQYSVAVHDDRGFQAVDARGQRLGTSKTRTRTSVMSFPGTEGSRQWSTYKPRAFRYSGLQAQLRMAEGLFDMMA</sequence>
<evidence type="ECO:0000313" key="1">
    <source>
        <dbReference type="EMBL" id="KAK3385133.1"/>
    </source>
</evidence>
<comment type="caution">
    <text evidence="1">The sequence shown here is derived from an EMBL/GenBank/DDBJ whole genome shotgun (WGS) entry which is preliminary data.</text>
</comment>
<accession>A0AAE0TZ94</accession>
<gene>
    <name evidence="1" type="ORF">B0H63DRAFT_522474</name>
</gene>
<organism evidence="1 2">
    <name type="scientific">Podospora didyma</name>
    <dbReference type="NCBI Taxonomy" id="330526"/>
    <lineage>
        <taxon>Eukaryota</taxon>
        <taxon>Fungi</taxon>
        <taxon>Dikarya</taxon>
        <taxon>Ascomycota</taxon>
        <taxon>Pezizomycotina</taxon>
        <taxon>Sordariomycetes</taxon>
        <taxon>Sordariomycetidae</taxon>
        <taxon>Sordariales</taxon>
        <taxon>Podosporaceae</taxon>
        <taxon>Podospora</taxon>
    </lineage>
</organism>
<dbReference type="Proteomes" id="UP001285441">
    <property type="component" value="Unassembled WGS sequence"/>
</dbReference>
<reference evidence="1" key="1">
    <citation type="journal article" date="2023" name="Mol. Phylogenet. Evol.">
        <title>Genome-scale phylogeny and comparative genomics of the fungal order Sordariales.</title>
        <authorList>
            <person name="Hensen N."/>
            <person name="Bonometti L."/>
            <person name="Westerberg I."/>
            <person name="Brannstrom I.O."/>
            <person name="Guillou S."/>
            <person name="Cros-Aarteil S."/>
            <person name="Calhoun S."/>
            <person name="Haridas S."/>
            <person name="Kuo A."/>
            <person name="Mondo S."/>
            <person name="Pangilinan J."/>
            <person name="Riley R."/>
            <person name="LaButti K."/>
            <person name="Andreopoulos B."/>
            <person name="Lipzen A."/>
            <person name="Chen C."/>
            <person name="Yan M."/>
            <person name="Daum C."/>
            <person name="Ng V."/>
            <person name="Clum A."/>
            <person name="Steindorff A."/>
            <person name="Ohm R.A."/>
            <person name="Martin F."/>
            <person name="Silar P."/>
            <person name="Natvig D.O."/>
            <person name="Lalanne C."/>
            <person name="Gautier V."/>
            <person name="Ament-Velasquez S.L."/>
            <person name="Kruys A."/>
            <person name="Hutchinson M.I."/>
            <person name="Powell A.J."/>
            <person name="Barry K."/>
            <person name="Miller A.N."/>
            <person name="Grigoriev I.V."/>
            <person name="Debuchy R."/>
            <person name="Gladieux P."/>
            <person name="Hiltunen Thoren M."/>
            <person name="Johannesson H."/>
        </authorList>
    </citation>
    <scope>NUCLEOTIDE SEQUENCE</scope>
    <source>
        <strain evidence="1">CBS 232.78</strain>
    </source>
</reference>
<proteinExistence type="predicted"/>
<protein>
    <submittedName>
        <fullName evidence="1">Uncharacterized protein</fullName>
    </submittedName>
</protein>
<keyword evidence="2" id="KW-1185">Reference proteome</keyword>
<dbReference type="EMBL" id="JAULSW010000004">
    <property type="protein sequence ID" value="KAK3385133.1"/>
    <property type="molecule type" value="Genomic_DNA"/>
</dbReference>
<name>A0AAE0TZ94_9PEZI</name>
<dbReference type="AlphaFoldDB" id="A0AAE0TZ94"/>